<dbReference type="STRING" id="1249933.SAMN04489797_0670"/>
<dbReference type="SMART" id="SM00867">
    <property type="entry name" value="YceI"/>
    <property type="match status" value="1"/>
</dbReference>
<dbReference type="PANTHER" id="PTHR34406">
    <property type="entry name" value="PROTEIN YCEI"/>
    <property type="match status" value="1"/>
</dbReference>
<keyword evidence="3" id="KW-1185">Reference proteome</keyword>
<dbReference type="AlphaFoldDB" id="A0A1H1NQK9"/>
<evidence type="ECO:0000313" key="2">
    <source>
        <dbReference type="EMBL" id="SDS01296.1"/>
    </source>
</evidence>
<dbReference type="SUPFAM" id="SSF101874">
    <property type="entry name" value="YceI-like"/>
    <property type="match status" value="1"/>
</dbReference>
<dbReference type="PANTHER" id="PTHR34406:SF1">
    <property type="entry name" value="PROTEIN YCEI"/>
    <property type="match status" value="1"/>
</dbReference>
<dbReference type="InterPro" id="IPR007372">
    <property type="entry name" value="Lipid/polyisoprenoid-bd_YceI"/>
</dbReference>
<dbReference type="RefSeq" id="WP_092444244.1">
    <property type="nucleotide sequence ID" value="NZ_JBLXAG010000015.1"/>
</dbReference>
<reference evidence="2 3" key="1">
    <citation type="submission" date="2016-10" db="EMBL/GenBank/DDBJ databases">
        <authorList>
            <person name="Varghese N."/>
            <person name="Submissions S."/>
        </authorList>
    </citation>
    <scope>NUCLEOTIDE SEQUENCE [LARGE SCALE GENOMIC DNA]</scope>
    <source>
        <strain evidence="2 3">RHA_55</strain>
    </source>
</reference>
<feature type="domain" description="Lipid/polyisoprenoid-binding YceI-like" evidence="1">
    <location>
        <begin position="44"/>
        <end position="216"/>
    </location>
</feature>
<protein>
    <submittedName>
        <fullName evidence="2">Polyisoprenoid-binding protein YceI</fullName>
    </submittedName>
</protein>
<proteinExistence type="predicted"/>
<organism evidence="2 3">
    <name type="scientific">Winogradskyella sediminis</name>
    <dbReference type="NCBI Taxonomy" id="1382466"/>
    <lineage>
        <taxon>Bacteria</taxon>
        <taxon>Pseudomonadati</taxon>
        <taxon>Bacteroidota</taxon>
        <taxon>Flavobacteriia</taxon>
        <taxon>Flavobacteriales</taxon>
        <taxon>Flavobacteriaceae</taxon>
        <taxon>Winogradskyella</taxon>
    </lineage>
</organism>
<dbReference type="EMBL" id="LT629774">
    <property type="protein sequence ID" value="SDS01296.1"/>
    <property type="molecule type" value="Genomic_DNA"/>
</dbReference>
<name>A0A1H1NQK9_9FLAO</name>
<dbReference type="Pfam" id="PF04264">
    <property type="entry name" value="YceI"/>
    <property type="match status" value="1"/>
</dbReference>
<accession>A0A1H1NQK9</accession>
<sequence length="218" mass="23879">MKSNFFKFFTLIAFITFSSCGDKAKEANTTETKDAAVAKSSSTSYNVNTEKSTIEWQGSKPTGTHNGIISLSAGKLNTSDGSIVGGKFIIDMSSIVVQDIPAEEEGNQKLTTHLKSDDFFDVESFPNAIFEVTDAKDVEGKLMLSGNLTIKDKTNNISIPVKLSSTDDSTITLTSEKFTIDRSKWHVKYGSKSFFEDLGDKFISNDIELKINVVANKI</sequence>
<gene>
    <name evidence="2" type="ORF">SAMN04489797_0670</name>
</gene>
<evidence type="ECO:0000259" key="1">
    <source>
        <dbReference type="SMART" id="SM00867"/>
    </source>
</evidence>
<evidence type="ECO:0000313" key="3">
    <source>
        <dbReference type="Proteomes" id="UP000198963"/>
    </source>
</evidence>
<dbReference type="Proteomes" id="UP000198963">
    <property type="component" value="Chromosome I"/>
</dbReference>
<dbReference type="InterPro" id="IPR036761">
    <property type="entry name" value="TTHA0802/YceI-like_sf"/>
</dbReference>
<dbReference type="Gene3D" id="2.40.128.110">
    <property type="entry name" value="Lipid/polyisoprenoid-binding, YceI-like"/>
    <property type="match status" value="1"/>
</dbReference>
<dbReference type="PROSITE" id="PS51257">
    <property type="entry name" value="PROKAR_LIPOPROTEIN"/>
    <property type="match status" value="1"/>
</dbReference>